<protein>
    <submittedName>
        <fullName evidence="3">rRNAD-like protein</fullName>
    </submittedName>
</protein>
<dbReference type="InterPro" id="IPR029063">
    <property type="entry name" value="SAM-dependent_MTases_sf"/>
</dbReference>
<proteinExistence type="predicted"/>
<feature type="non-terminal residue" evidence="3">
    <location>
        <position position="1"/>
    </location>
</feature>
<dbReference type="SUPFAM" id="SSF53335">
    <property type="entry name" value="S-adenosyl-L-methionine-dependent methyltransferases"/>
    <property type="match status" value="1"/>
</dbReference>
<accession>A0ABY7DUK4</accession>
<dbReference type="Proteomes" id="UP001164746">
    <property type="component" value="Chromosome 3"/>
</dbReference>
<name>A0ABY7DUK4_MYAAR</name>
<dbReference type="InterPro" id="IPR025714">
    <property type="entry name" value="Methyltranfer_dom"/>
</dbReference>
<dbReference type="InterPro" id="IPR052220">
    <property type="entry name" value="METTL25"/>
</dbReference>
<feature type="domain" description="Methyltransferase" evidence="2">
    <location>
        <begin position="53"/>
        <end position="340"/>
    </location>
</feature>
<feature type="region of interest" description="Disordered" evidence="1">
    <location>
        <begin position="193"/>
        <end position="228"/>
    </location>
</feature>
<dbReference type="Pfam" id="PF13679">
    <property type="entry name" value="Methyltransf_32"/>
    <property type="match status" value="1"/>
</dbReference>
<dbReference type="EMBL" id="CP111014">
    <property type="protein sequence ID" value="WAR00351.1"/>
    <property type="molecule type" value="Genomic_DNA"/>
</dbReference>
<reference evidence="3" key="1">
    <citation type="submission" date="2022-11" db="EMBL/GenBank/DDBJ databases">
        <title>Centuries of genome instability and evolution in soft-shell clam transmissible cancer (bioRxiv).</title>
        <authorList>
            <person name="Hart S.F.M."/>
            <person name="Yonemitsu M.A."/>
            <person name="Giersch R.M."/>
            <person name="Beal B.F."/>
            <person name="Arriagada G."/>
            <person name="Davis B.W."/>
            <person name="Ostrander E.A."/>
            <person name="Goff S.P."/>
            <person name="Metzger M.J."/>
        </authorList>
    </citation>
    <scope>NUCLEOTIDE SEQUENCE</scope>
    <source>
        <strain evidence="3">MELC-2E11</strain>
        <tissue evidence="3">Siphon/mantle</tissue>
    </source>
</reference>
<keyword evidence="4" id="KW-1185">Reference proteome</keyword>
<evidence type="ECO:0000313" key="4">
    <source>
        <dbReference type="Proteomes" id="UP001164746"/>
    </source>
</evidence>
<organism evidence="3 4">
    <name type="scientific">Mya arenaria</name>
    <name type="common">Soft-shell clam</name>
    <dbReference type="NCBI Taxonomy" id="6604"/>
    <lineage>
        <taxon>Eukaryota</taxon>
        <taxon>Metazoa</taxon>
        <taxon>Spiralia</taxon>
        <taxon>Lophotrochozoa</taxon>
        <taxon>Mollusca</taxon>
        <taxon>Bivalvia</taxon>
        <taxon>Autobranchia</taxon>
        <taxon>Heteroconchia</taxon>
        <taxon>Euheterodonta</taxon>
        <taxon>Imparidentia</taxon>
        <taxon>Neoheterodontei</taxon>
        <taxon>Myida</taxon>
        <taxon>Myoidea</taxon>
        <taxon>Myidae</taxon>
        <taxon>Mya</taxon>
    </lineage>
</organism>
<evidence type="ECO:0000313" key="3">
    <source>
        <dbReference type="EMBL" id="WAR00351.1"/>
    </source>
</evidence>
<gene>
    <name evidence="3" type="ORF">MAR_024723</name>
</gene>
<evidence type="ECO:0000256" key="1">
    <source>
        <dbReference type="SAM" id="MobiDB-lite"/>
    </source>
</evidence>
<dbReference type="PANTHER" id="PTHR12496">
    <property type="entry name" value="CGI-41 METHYLTRANSFERASE"/>
    <property type="match status" value="1"/>
</dbReference>
<evidence type="ECO:0000259" key="2">
    <source>
        <dbReference type="Pfam" id="PF13679"/>
    </source>
</evidence>
<sequence>TFTLKIIGIDYQANGNRKYSPLREDELTPSAVLHPTESGGQLHAYFRKHVKPKKQHEITNLGKVIYELSREIGCDHVVDVGSGLGHLARLLAFGFGLNVTSVEAADTHAPKATKYDREIDREMKKKMELTGSVAPMPHHVTSMIYPHMGTQQFMQVLAGPSKEWNQSTITSLTGSILESTCNSAEKSSTFMQGVQAESDKTEKQCVQNSDTDRMMGKSGDQANKRHSGEDFECEINTKTLKSKHQVICYPEISTQNQNIDQICSYEHSHNRSSEQMSKEADENSDCKDEENVIINQNEKSSVKDCEQQAQSSLGNNGEKARFILTGLHACGDLTATFLSTRANDLGYPMSEYVASLPDHQQSYASRELACHFADTYYNRLKANSPHLMIHSYRAALEWLANQLSPGFLRTAVQIPAKKTNNMDFNSYVRLGLEKLCIPTSDLTDEMLETAKKMNGHWKDVVAFYTIRLALAPVVESLVLLDRMMFLYEKDHRQPPKPMTVKAIIANEVCDY</sequence>
<dbReference type="PANTHER" id="PTHR12496:SF2">
    <property type="entry name" value="METHYLTRANSFERASE-LIKE PROTEIN 25B"/>
    <property type="match status" value="1"/>
</dbReference>